<gene>
    <name evidence="6" type="primary">malT_6</name>
    <name evidence="6" type="ORF">LMG31506_04416</name>
</gene>
<dbReference type="InterPro" id="IPR016032">
    <property type="entry name" value="Sig_transdc_resp-reg_C-effctor"/>
</dbReference>
<dbReference type="Gene3D" id="1.10.10.10">
    <property type="entry name" value="Winged helix-like DNA-binding domain superfamily/Winged helix DNA-binding domain"/>
    <property type="match status" value="1"/>
</dbReference>
<evidence type="ECO:0000259" key="5">
    <source>
        <dbReference type="PROSITE" id="PS50043"/>
    </source>
</evidence>
<name>A0A916IYK5_9BURK</name>
<dbReference type="GO" id="GO:0006355">
    <property type="term" value="P:regulation of DNA-templated transcription"/>
    <property type="evidence" value="ECO:0007669"/>
    <property type="project" value="InterPro"/>
</dbReference>
<dbReference type="InterPro" id="IPR036388">
    <property type="entry name" value="WH-like_DNA-bd_sf"/>
</dbReference>
<evidence type="ECO:0000256" key="2">
    <source>
        <dbReference type="ARBA" id="ARBA00023125"/>
    </source>
</evidence>
<dbReference type="AlphaFoldDB" id="A0A916IYK5"/>
<evidence type="ECO:0000313" key="6">
    <source>
        <dbReference type="EMBL" id="CAG2151458.1"/>
    </source>
</evidence>
<evidence type="ECO:0000256" key="3">
    <source>
        <dbReference type="ARBA" id="ARBA00023163"/>
    </source>
</evidence>
<feature type="compositionally biased region" description="Low complexity" evidence="4">
    <location>
        <begin position="819"/>
        <end position="834"/>
    </location>
</feature>
<accession>A0A916IYK5</accession>
<feature type="domain" description="HTH luxR-type" evidence="5">
    <location>
        <begin position="838"/>
        <end position="903"/>
    </location>
</feature>
<evidence type="ECO:0000256" key="1">
    <source>
        <dbReference type="ARBA" id="ARBA00023015"/>
    </source>
</evidence>
<dbReference type="PANTHER" id="PTHR44688:SF16">
    <property type="entry name" value="DNA-BINDING TRANSCRIPTIONAL ACTIVATOR DEVR_DOSR"/>
    <property type="match status" value="1"/>
</dbReference>
<dbReference type="InterPro" id="IPR049945">
    <property type="entry name" value="AAA_22"/>
</dbReference>
<feature type="region of interest" description="Disordered" evidence="4">
    <location>
        <begin position="819"/>
        <end position="842"/>
    </location>
</feature>
<dbReference type="SMART" id="SM00421">
    <property type="entry name" value="HTH_LUXR"/>
    <property type="match status" value="1"/>
</dbReference>
<dbReference type="PROSITE" id="PS50043">
    <property type="entry name" value="HTH_LUXR_2"/>
    <property type="match status" value="1"/>
</dbReference>
<dbReference type="Pfam" id="PF00196">
    <property type="entry name" value="GerE"/>
    <property type="match status" value="1"/>
</dbReference>
<dbReference type="Gene3D" id="1.25.40.10">
    <property type="entry name" value="Tetratricopeptide repeat domain"/>
    <property type="match status" value="1"/>
</dbReference>
<organism evidence="6 7">
    <name type="scientific">Cupriavidus yeoncheonensis</name>
    <dbReference type="NCBI Taxonomy" id="1462994"/>
    <lineage>
        <taxon>Bacteria</taxon>
        <taxon>Pseudomonadati</taxon>
        <taxon>Pseudomonadota</taxon>
        <taxon>Betaproteobacteria</taxon>
        <taxon>Burkholderiales</taxon>
        <taxon>Burkholderiaceae</taxon>
        <taxon>Cupriavidus</taxon>
    </lineage>
</organism>
<proteinExistence type="predicted"/>
<dbReference type="InterPro" id="IPR000792">
    <property type="entry name" value="Tscrpt_reg_LuxR_C"/>
</dbReference>
<dbReference type="SUPFAM" id="SSF52540">
    <property type="entry name" value="P-loop containing nucleoside triphosphate hydrolases"/>
    <property type="match status" value="1"/>
</dbReference>
<keyword evidence="2" id="KW-0238">DNA-binding</keyword>
<dbReference type="InterPro" id="IPR027417">
    <property type="entry name" value="P-loop_NTPase"/>
</dbReference>
<dbReference type="PRINTS" id="PR00038">
    <property type="entry name" value="HTHLUXR"/>
</dbReference>
<dbReference type="Pfam" id="PF17874">
    <property type="entry name" value="TPR_MalT"/>
    <property type="match status" value="1"/>
</dbReference>
<dbReference type="GO" id="GO:0003677">
    <property type="term" value="F:DNA binding"/>
    <property type="evidence" value="ECO:0007669"/>
    <property type="project" value="UniProtKB-KW"/>
</dbReference>
<dbReference type="Pfam" id="PF25873">
    <property type="entry name" value="WHD_MalT"/>
    <property type="match status" value="1"/>
</dbReference>
<evidence type="ECO:0000313" key="7">
    <source>
        <dbReference type="Proteomes" id="UP000672934"/>
    </source>
</evidence>
<reference evidence="6" key="1">
    <citation type="submission" date="2021-03" db="EMBL/GenBank/DDBJ databases">
        <authorList>
            <person name="Peeters C."/>
        </authorList>
    </citation>
    <scope>NUCLEOTIDE SEQUENCE</scope>
    <source>
        <strain evidence="6">LMG 31506</strain>
    </source>
</reference>
<keyword evidence="3" id="KW-0804">Transcription</keyword>
<evidence type="ECO:0000256" key="4">
    <source>
        <dbReference type="SAM" id="MobiDB-lite"/>
    </source>
</evidence>
<dbReference type="Proteomes" id="UP000672934">
    <property type="component" value="Unassembled WGS sequence"/>
</dbReference>
<dbReference type="PANTHER" id="PTHR44688">
    <property type="entry name" value="DNA-BINDING TRANSCRIPTIONAL ACTIVATOR DEVR_DOSR"/>
    <property type="match status" value="1"/>
</dbReference>
<dbReference type="InterPro" id="IPR041617">
    <property type="entry name" value="TPR_MalT"/>
</dbReference>
<dbReference type="SUPFAM" id="SSF46894">
    <property type="entry name" value="C-terminal effector domain of the bipartite response regulators"/>
    <property type="match status" value="1"/>
</dbReference>
<keyword evidence="1" id="KW-0805">Transcription regulation</keyword>
<protein>
    <submittedName>
        <fullName evidence="6">HTH-type transcriptional regulator MalT</fullName>
    </submittedName>
</protein>
<keyword evidence="7" id="KW-1185">Reference proteome</keyword>
<dbReference type="GO" id="GO:0016887">
    <property type="term" value="F:ATP hydrolysis activity"/>
    <property type="evidence" value="ECO:0007669"/>
    <property type="project" value="InterPro"/>
</dbReference>
<dbReference type="InterPro" id="IPR059106">
    <property type="entry name" value="WHD_MalT"/>
</dbReference>
<dbReference type="InterPro" id="IPR011990">
    <property type="entry name" value="TPR-like_helical_dom_sf"/>
</dbReference>
<sequence length="906" mass="99868">MNPDNLLVATKFSPPRISPRHIPREHLLARLRDTKYCAATLVTGGAGFGKTILLAQWRQELMKAGIDVAWLSLSHDDRQFPSFCTYLLAAFQRLGMRADDVVPDATGSEQSMETLVAMATSAVEEIDRELYLLIDDYQHVEAPAAHRLMQKLLDHCPANLHIVIASRTMPPLSLGRLRMQGQVSEIDFAELPFDLEETRAFFDQNLSTLKLTADEVRLIHDLTSGWPASLQPVATMLRIRPAKRANLRSLLWKSADLQSYLAEDVVAYLPPELTAFMEKLSVFRRFNAGLAQAVTENPDAADLIKRAEDENLLIYRVETDDPAPWYRFHPLFGEFLAQRLAQQGKDAVEAVHRRASRWFAANDLLVESVRHASLGGDLDFAADAMEQAATASTWSMSYIGPLLHMLDRLPQETLFSHPRLFFLGCLAHAFTGRADKAERWLEQIRRTEAAKIPALSSKFPIIDSSVAVQRDDMQRVIEVLEPLCKVPMENASLRYVCLAGLVVAYLAVGRLDDARALFDANPVPPEDRDNDMAMVFESQRAQTCLVEGDMREAERLGAATLARAEATFGRASLPANLCAATVAFACYELDRIDDARDVLANRAGISQSSWPDVMMQSSLCRARLDFLQDAPETALSFLDAQAAHFHLLGLDRALASMLAEQANILLTIGEHRRAAELATRLEGLRKVHEHATGALAQIPAIAAFVRARLALADSNPQVALDALAEVRRFGEKYGRARNLVRVGLLAAVAYDGLQQEAEATRCLTEAVTRAAKLGLVRTLLDMKDQIAVLLARLQKGDGLPAPVSRYLADILARMTPGTARPDSAPVSPAASAGARIAPDAERGPLTPRELEILALIAEAMSNKRIALTLNITFGTVKWNVKNILAKLGVSSRYDAIALARQRGLLK</sequence>
<dbReference type="Gene3D" id="3.40.50.300">
    <property type="entry name" value="P-loop containing nucleotide triphosphate hydrolases"/>
    <property type="match status" value="1"/>
</dbReference>
<dbReference type="EMBL" id="CAJPUY010000017">
    <property type="protein sequence ID" value="CAG2151458.1"/>
    <property type="molecule type" value="Genomic_DNA"/>
</dbReference>
<comment type="caution">
    <text evidence="6">The sequence shown here is derived from an EMBL/GenBank/DDBJ whole genome shotgun (WGS) entry which is preliminary data.</text>
</comment>
<dbReference type="CDD" id="cd06170">
    <property type="entry name" value="LuxR_C_like"/>
    <property type="match status" value="1"/>
</dbReference>
<dbReference type="Pfam" id="PF13401">
    <property type="entry name" value="AAA_22"/>
    <property type="match status" value="1"/>
</dbReference>